<feature type="domain" description="Myb-like DNA-binding" evidence="2">
    <location>
        <begin position="268"/>
        <end position="314"/>
    </location>
</feature>
<dbReference type="Proteomes" id="UP001172673">
    <property type="component" value="Unassembled WGS sequence"/>
</dbReference>
<sequence>MPQLQYLNPDDNDDDWDSSPSPEPSPSPLVQESLHESIPSAPAGKIASRSPDGTITAPNSSPRSPPAESASSQSTAAGFGQPYDHVWNASGPSTSSLQRLPSPAPYDHIPAQSPGPRAAKRVKTEVIDLDSEPEISQTVQGEDSRSPSPSPNSKLLNSFINNVPRVTKDEWSDDSSDELQAKQEEDDFEPYHKPRARIPHVATPDFMYLETDQAAPPLDRVGSSDTVNVSRKYKGEENATTDQAEPKKRPSYYSMKYQFPKIARRHLDNYIFLAACVKHAGDRFRPDIDAVGKDCGISPSSVGNKLRKLKKKLDEEGPTFGHPDDLSKPRPYGWKDVRKPIEGAV</sequence>
<feature type="compositionally biased region" description="Low complexity" evidence="1">
    <location>
        <begin position="57"/>
        <end position="77"/>
    </location>
</feature>
<dbReference type="Pfam" id="PF22980">
    <property type="entry name" value="Myb_DNA-bind_8"/>
    <property type="match status" value="1"/>
</dbReference>
<feature type="region of interest" description="Disordered" evidence="1">
    <location>
        <begin position="1"/>
        <end position="197"/>
    </location>
</feature>
<gene>
    <name evidence="3" type="ORF">H2200_008720</name>
</gene>
<evidence type="ECO:0000313" key="3">
    <source>
        <dbReference type="EMBL" id="KAJ9606712.1"/>
    </source>
</evidence>
<accession>A0AA39CFZ7</accession>
<evidence type="ECO:0000259" key="2">
    <source>
        <dbReference type="Pfam" id="PF22980"/>
    </source>
</evidence>
<reference evidence="3" key="1">
    <citation type="submission" date="2022-10" db="EMBL/GenBank/DDBJ databases">
        <title>Culturing micro-colonial fungi from biological soil crusts in the Mojave desert and describing Neophaeococcomyces mojavensis, and introducing the new genera and species Taxawa tesnikishii.</title>
        <authorList>
            <person name="Kurbessoian T."/>
            <person name="Stajich J.E."/>
        </authorList>
    </citation>
    <scope>NUCLEOTIDE SEQUENCE</scope>
    <source>
        <strain evidence="3">TK_41</strain>
    </source>
</reference>
<keyword evidence="4" id="KW-1185">Reference proteome</keyword>
<organism evidence="3 4">
    <name type="scientific">Cladophialophora chaetospira</name>
    <dbReference type="NCBI Taxonomy" id="386627"/>
    <lineage>
        <taxon>Eukaryota</taxon>
        <taxon>Fungi</taxon>
        <taxon>Dikarya</taxon>
        <taxon>Ascomycota</taxon>
        <taxon>Pezizomycotina</taxon>
        <taxon>Eurotiomycetes</taxon>
        <taxon>Chaetothyriomycetidae</taxon>
        <taxon>Chaetothyriales</taxon>
        <taxon>Herpotrichiellaceae</taxon>
        <taxon>Cladophialophora</taxon>
    </lineage>
</organism>
<evidence type="ECO:0000256" key="1">
    <source>
        <dbReference type="SAM" id="MobiDB-lite"/>
    </source>
</evidence>
<dbReference type="InterPro" id="IPR054505">
    <property type="entry name" value="Myb_DNA-bind_8"/>
</dbReference>
<feature type="compositionally biased region" description="Polar residues" evidence="1">
    <location>
        <begin position="90"/>
        <end position="99"/>
    </location>
</feature>
<dbReference type="EMBL" id="JAPDRK010000013">
    <property type="protein sequence ID" value="KAJ9606712.1"/>
    <property type="molecule type" value="Genomic_DNA"/>
</dbReference>
<proteinExistence type="predicted"/>
<feature type="region of interest" description="Disordered" evidence="1">
    <location>
        <begin position="313"/>
        <end position="345"/>
    </location>
</feature>
<name>A0AA39CFZ7_9EURO</name>
<protein>
    <recommendedName>
        <fullName evidence="2">Myb-like DNA-binding domain-containing protein</fullName>
    </recommendedName>
</protein>
<feature type="compositionally biased region" description="Basic and acidic residues" evidence="1">
    <location>
        <begin position="322"/>
        <end position="345"/>
    </location>
</feature>
<evidence type="ECO:0000313" key="4">
    <source>
        <dbReference type="Proteomes" id="UP001172673"/>
    </source>
</evidence>
<feature type="region of interest" description="Disordered" evidence="1">
    <location>
        <begin position="214"/>
        <end position="250"/>
    </location>
</feature>
<comment type="caution">
    <text evidence="3">The sequence shown here is derived from an EMBL/GenBank/DDBJ whole genome shotgun (WGS) entry which is preliminary data.</text>
</comment>
<dbReference type="AlphaFoldDB" id="A0AA39CFZ7"/>